<feature type="region of interest" description="Disordered" evidence="1">
    <location>
        <begin position="272"/>
        <end position="415"/>
    </location>
</feature>
<evidence type="ECO:0000313" key="2">
    <source>
        <dbReference type="EMBL" id="CEL61445.1"/>
    </source>
</evidence>
<feature type="region of interest" description="Disordered" evidence="1">
    <location>
        <begin position="1"/>
        <end position="82"/>
    </location>
</feature>
<reference evidence="2 3" key="1">
    <citation type="submission" date="2014-11" db="EMBL/GenBank/DDBJ databases">
        <authorList>
            <person name="Wibberg Daniel"/>
        </authorList>
    </citation>
    <scope>NUCLEOTIDE SEQUENCE [LARGE SCALE GENOMIC DNA]</scope>
    <source>
        <strain evidence="2">Rhizoctonia solani AG1-IB 7/3/14</strain>
    </source>
</reference>
<sequence length="472" mass="51871">MAPSARKGKGNASSNEGPRRRALERAIARHNTKRMRRAEQRSTRGTPGPLDALQAVDWSPSDGNEDAGNDNTNNYVASGSLDRSEGDWVSMQSANEAMRQELAHLRAMVERNKQLTHSPTSGESGSCSWGGISRPPSTAPVAVGEAALRHSLPLPPLHARSSPYDLGPRRFVSLPKSKTSASVDDIQHDAGLGDNQGRWLEISVNNVIRELMMRVGLDYDNSWLRQDKSKLGVLYALILKEAPELGIFQNGWATEWLVQAKFNNHRYYKTKRVKQRHSSIQVEDVRHGHGPPLPSSLEPASLSPSPHSAPNSPSPPPLPFLPESRSRESTFPPQPEPEHEAPRSQSPPQSPPSPPAPPRPQRNQSSELVPTRLLLPPLDSDLSHRPADQPPPSRRRGPRPRRSYGEPSTPGSRYNLRTRAATVAAAEAQAAAVVEQEDKWRRGGEKCSRKSESPLLPLDESDDGGRSTDDNH</sequence>
<accession>A0A0B7FUP9</accession>
<gene>
    <name evidence="2" type="ORF">RSOLAG1IB_12459</name>
</gene>
<feature type="compositionally biased region" description="Basic residues" evidence="1">
    <location>
        <begin position="393"/>
        <end position="402"/>
    </location>
</feature>
<dbReference type="Proteomes" id="UP000059188">
    <property type="component" value="Unassembled WGS sequence"/>
</dbReference>
<feature type="region of interest" description="Disordered" evidence="1">
    <location>
        <begin position="433"/>
        <end position="472"/>
    </location>
</feature>
<dbReference type="OrthoDB" id="2755069at2759"/>
<dbReference type="AlphaFoldDB" id="A0A0B7FUP9"/>
<evidence type="ECO:0000313" key="3">
    <source>
        <dbReference type="Proteomes" id="UP000059188"/>
    </source>
</evidence>
<proteinExistence type="predicted"/>
<name>A0A0B7FUP9_THACB</name>
<feature type="region of interest" description="Disordered" evidence="1">
    <location>
        <begin position="113"/>
        <end position="140"/>
    </location>
</feature>
<feature type="compositionally biased region" description="Basic and acidic residues" evidence="1">
    <location>
        <begin position="17"/>
        <end position="27"/>
    </location>
</feature>
<feature type="compositionally biased region" description="Basic and acidic residues" evidence="1">
    <location>
        <begin position="436"/>
        <end position="452"/>
    </location>
</feature>
<evidence type="ECO:0000256" key="1">
    <source>
        <dbReference type="SAM" id="MobiDB-lite"/>
    </source>
</evidence>
<organism evidence="2 3">
    <name type="scientific">Thanatephorus cucumeris (strain AG1-IB / isolate 7/3/14)</name>
    <name type="common">Lettuce bottom rot fungus</name>
    <name type="synonym">Rhizoctonia solani</name>
    <dbReference type="NCBI Taxonomy" id="1108050"/>
    <lineage>
        <taxon>Eukaryota</taxon>
        <taxon>Fungi</taxon>
        <taxon>Dikarya</taxon>
        <taxon>Basidiomycota</taxon>
        <taxon>Agaricomycotina</taxon>
        <taxon>Agaricomycetes</taxon>
        <taxon>Cantharellales</taxon>
        <taxon>Ceratobasidiaceae</taxon>
        <taxon>Rhizoctonia</taxon>
        <taxon>Rhizoctonia solani AG-1</taxon>
    </lineage>
</organism>
<dbReference type="EMBL" id="LN679668">
    <property type="protein sequence ID" value="CEL61445.1"/>
    <property type="molecule type" value="Genomic_DNA"/>
</dbReference>
<keyword evidence="3" id="KW-1185">Reference proteome</keyword>
<feature type="compositionally biased region" description="Low complexity" evidence="1">
    <location>
        <begin position="295"/>
        <end position="311"/>
    </location>
</feature>
<feature type="compositionally biased region" description="Basic and acidic residues" evidence="1">
    <location>
        <begin position="463"/>
        <end position="472"/>
    </location>
</feature>
<feature type="compositionally biased region" description="Polar residues" evidence="1">
    <location>
        <begin position="115"/>
        <end position="127"/>
    </location>
</feature>
<feature type="compositionally biased region" description="Pro residues" evidence="1">
    <location>
        <begin position="348"/>
        <end position="360"/>
    </location>
</feature>
<protein>
    <submittedName>
        <fullName evidence="2">Uncharacterized protein</fullName>
    </submittedName>
</protein>